<dbReference type="OrthoDB" id="10660302at2759"/>
<name>U6GRL6_9EIME</name>
<keyword evidence="3" id="KW-1185">Reference proteome</keyword>
<feature type="region of interest" description="Disordered" evidence="1">
    <location>
        <begin position="118"/>
        <end position="142"/>
    </location>
</feature>
<organism evidence="2 3">
    <name type="scientific">Eimeria praecox</name>
    <dbReference type="NCBI Taxonomy" id="51316"/>
    <lineage>
        <taxon>Eukaryota</taxon>
        <taxon>Sar</taxon>
        <taxon>Alveolata</taxon>
        <taxon>Apicomplexa</taxon>
        <taxon>Conoidasida</taxon>
        <taxon>Coccidia</taxon>
        <taxon>Eucoccidiorida</taxon>
        <taxon>Eimeriorina</taxon>
        <taxon>Eimeriidae</taxon>
        <taxon>Eimeria</taxon>
    </lineage>
</organism>
<dbReference type="EMBL" id="HG692173">
    <property type="protein sequence ID" value="CDI81898.1"/>
    <property type="molecule type" value="Genomic_DNA"/>
</dbReference>
<evidence type="ECO:0000313" key="2">
    <source>
        <dbReference type="EMBL" id="CDI81898.1"/>
    </source>
</evidence>
<dbReference type="Proteomes" id="UP000018201">
    <property type="component" value="Unassembled WGS sequence"/>
</dbReference>
<feature type="region of interest" description="Disordered" evidence="1">
    <location>
        <begin position="1"/>
        <end position="42"/>
    </location>
</feature>
<evidence type="ECO:0000313" key="3">
    <source>
        <dbReference type="Proteomes" id="UP000018201"/>
    </source>
</evidence>
<sequence length="142" mass="14514">MKPLGCMPTSAAGGPSVVAAAASQQQEQQQQQQQTDKASLPPGVVQLEPLERNAHASAAVSRAAVYVESLTPQNILGVWEGGDSNSLFKEEETNKNKHTHPAAAAAAAAATAAAAAAAVDVPGDRPPAALDPQKVKQRAQGF</sequence>
<feature type="compositionally biased region" description="Low complexity" evidence="1">
    <location>
        <begin position="10"/>
        <end position="34"/>
    </location>
</feature>
<accession>U6GRL6</accession>
<reference evidence="2" key="2">
    <citation type="submission" date="2013-10" db="EMBL/GenBank/DDBJ databases">
        <authorList>
            <person name="Aslett M."/>
        </authorList>
    </citation>
    <scope>NUCLEOTIDE SEQUENCE [LARGE SCALE GENOMIC DNA]</scope>
    <source>
        <strain evidence="2">Houghton</strain>
    </source>
</reference>
<feature type="region of interest" description="Disordered" evidence="1">
    <location>
        <begin position="80"/>
        <end position="104"/>
    </location>
</feature>
<gene>
    <name evidence="2" type="ORF">EPH_0053270</name>
</gene>
<reference evidence="2" key="1">
    <citation type="submission" date="2013-10" db="EMBL/GenBank/DDBJ databases">
        <title>Genomic analysis of the causative agents of coccidiosis in chickens.</title>
        <authorList>
            <person name="Reid A.J."/>
            <person name="Blake D."/>
            <person name="Billington K."/>
            <person name="Browne H."/>
            <person name="Dunn M."/>
            <person name="Hung S."/>
            <person name="Kawahara F."/>
            <person name="Miranda-Saavedra D."/>
            <person name="Mourier T."/>
            <person name="Nagra H."/>
            <person name="Otto T.D."/>
            <person name="Rawlings N."/>
            <person name="Sanchez A."/>
            <person name="Sanders M."/>
            <person name="Subramaniam C."/>
            <person name="Tay Y."/>
            <person name="Dear P."/>
            <person name="Doerig C."/>
            <person name="Gruber A."/>
            <person name="Parkinson J."/>
            <person name="Shirley M."/>
            <person name="Wan K.L."/>
            <person name="Berriman M."/>
            <person name="Tomley F."/>
            <person name="Pain A."/>
        </authorList>
    </citation>
    <scope>NUCLEOTIDE SEQUENCE [LARGE SCALE GENOMIC DNA]</scope>
    <source>
        <strain evidence="2">Houghton</strain>
    </source>
</reference>
<proteinExistence type="predicted"/>
<evidence type="ECO:0000256" key="1">
    <source>
        <dbReference type="SAM" id="MobiDB-lite"/>
    </source>
</evidence>
<dbReference type="AlphaFoldDB" id="U6GRL6"/>
<protein>
    <submittedName>
        <fullName evidence="2">Uncharacterized protein</fullName>
    </submittedName>
</protein>
<dbReference type="VEuPathDB" id="ToxoDB:EPH_0053270"/>